<organism evidence="6 7">
    <name type="scientific">Candidatus Endobugula sertula</name>
    <name type="common">Bugula neritina bacterial symbiont</name>
    <dbReference type="NCBI Taxonomy" id="62101"/>
    <lineage>
        <taxon>Bacteria</taxon>
        <taxon>Pseudomonadati</taxon>
        <taxon>Pseudomonadota</taxon>
        <taxon>Gammaproteobacteria</taxon>
        <taxon>Cellvibrionales</taxon>
        <taxon>Cellvibrionaceae</taxon>
        <taxon>Candidatus Endobugula</taxon>
    </lineage>
</organism>
<dbReference type="GO" id="GO:0002188">
    <property type="term" value="P:translation reinitiation"/>
    <property type="evidence" value="ECO:0007669"/>
    <property type="project" value="TreeGrafter"/>
</dbReference>
<evidence type="ECO:0000256" key="1">
    <source>
        <dbReference type="ARBA" id="ARBA00005422"/>
    </source>
</evidence>
<dbReference type="GO" id="GO:0001731">
    <property type="term" value="P:formation of translation preinitiation complex"/>
    <property type="evidence" value="ECO:0007669"/>
    <property type="project" value="TreeGrafter"/>
</dbReference>
<proteinExistence type="inferred from homology"/>
<dbReference type="STRING" id="62101.AB835_05390"/>
<dbReference type="Pfam" id="PF01253">
    <property type="entry name" value="SUI1"/>
    <property type="match status" value="1"/>
</dbReference>
<dbReference type="GO" id="GO:0003743">
    <property type="term" value="F:translation initiation factor activity"/>
    <property type="evidence" value="ECO:0007669"/>
    <property type="project" value="UniProtKB-KW"/>
</dbReference>
<dbReference type="GO" id="GO:0003729">
    <property type="term" value="F:mRNA binding"/>
    <property type="evidence" value="ECO:0007669"/>
    <property type="project" value="TreeGrafter"/>
</dbReference>
<keyword evidence="6" id="KW-0396">Initiation factor</keyword>
<evidence type="ECO:0000256" key="3">
    <source>
        <dbReference type="ARBA" id="ARBA00022917"/>
    </source>
</evidence>
<dbReference type="InterPro" id="IPR036877">
    <property type="entry name" value="SUI1_dom_sf"/>
</dbReference>
<dbReference type="PROSITE" id="PS50296">
    <property type="entry name" value="SUI1"/>
    <property type="match status" value="1"/>
</dbReference>
<evidence type="ECO:0000313" key="6">
    <source>
        <dbReference type="EMBL" id="ODS24063.1"/>
    </source>
</evidence>
<evidence type="ECO:0000256" key="2">
    <source>
        <dbReference type="ARBA" id="ARBA00022845"/>
    </source>
</evidence>
<feature type="compositionally biased region" description="Polar residues" evidence="4">
    <location>
        <begin position="1"/>
        <end position="13"/>
    </location>
</feature>
<reference evidence="6 7" key="1">
    <citation type="journal article" date="2016" name="Appl. Environ. Microbiol.">
        <title>Lack of Overt Genome Reduction in the Bryostatin-Producing Bryozoan Symbiont "Candidatus Endobugula sertula".</title>
        <authorList>
            <person name="Miller I.J."/>
            <person name="Vanee N."/>
            <person name="Fong S.S."/>
            <person name="Lim-Fong G.E."/>
            <person name="Kwan J.C."/>
        </authorList>
    </citation>
    <scope>NUCLEOTIDE SEQUENCE [LARGE SCALE GENOMIC DNA]</scope>
    <source>
        <strain evidence="6">AB1-4</strain>
    </source>
</reference>
<name>A0A1D2QR97_9GAMM</name>
<dbReference type="EMBL" id="MDLC01000014">
    <property type="protein sequence ID" value="ODS24063.1"/>
    <property type="molecule type" value="Genomic_DNA"/>
</dbReference>
<feature type="region of interest" description="Disordered" evidence="4">
    <location>
        <begin position="1"/>
        <end position="29"/>
    </location>
</feature>
<feature type="domain" description="SUI1" evidence="5">
    <location>
        <begin position="36"/>
        <end position="99"/>
    </location>
</feature>
<comment type="similarity">
    <text evidence="1">Belongs to the SUI1 family.</text>
</comment>
<dbReference type="CDD" id="cd11567">
    <property type="entry name" value="YciH_like"/>
    <property type="match status" value="1"/>
</dbReference>
<dbReference type="PANTHER" id="PTHR12789:SF0">
    <property type="entry name" value="DENSITY-REGULATED PROTEIN"/>
    <property type="match status" value="1"/>
</dbReference>
<dbReference type="AlphaFoldDB" id="A0A1D2QR97"/>
<comment type="caution">
    <text evidence="6">The sequence shown here is derived from an EMBL/GenBank/DDBJ whole genome shotgun (WGS) entry which is preliminary data.</text>
</comment>
<dbReference type="InterPro" id="IPR001950">
    <property type="entry name" value="SUI1"/>
</dbReference>
<protein>
    <submittedName>
        <fullName evidence="6">Translation initiation factor Sui1</fullName>
    </submittedName>
</protein>
<dbReference type="PIRSF" id="PIRSF037511">
    <property type="entry name" value="Transl_init_SUI1_pro"/>
    <property type="match status" value="1"/>
</dbReference>
<evidence type="ECO:0000259" key="5">
    <source>
        <dbReference type="PROSITE" id="PS50296"/>
    </source>
</evidence>
<sequence>MSKNNPLVYSTETGHIKEKSPHNSAPETDGIVRIHRETKGRKGNGVSLIKGLPLTKQELKTVAKALKQKMGVGGSIKNHTIEIQSEQRDKLKILLEGMGYRVKLAGS</sequence>
<gene>
    <name evidence="6" type="ORF">AB835_05390</name>
</gene>
<keyword evidence="2" id="KW-0810">Translation regulation</keyword>
<dbReference type="PANTHER" id="PTHR12789">
    <property type="entry name" value="DENSITY-REGULATED PROTEIN HOMOLOG"/>
    <property type="match status" value="1"/>
</dbReference>
<accession>A0A1D2QR97</accession>
<keyword evidence="3" id="KW-0648">Protein biosynthesis</keyword>
<evidence type="ECO:0000313" key="7">
    <source>
        <dbReference type="Proteomes" id="UP000242502"/>
    </source>
</evidence>
<evidence type="ECO:0000256" key="4">
    <source>
        <dbReference type="SAM" id="MobiDB-lite"/>
    </source>
</evidence>
<dbReference type="InterPro" id="IPR005872">
    <property type="entry name" value="SUI1_arc_bac"/>
</dbReference>
<dbReference type="Gene3D" id="3.30.780.10">
    <property type="entry name" value="SUI1-like domain"/>
    <property type="match status" value="1"/>
</dbReference>
<dbReference type="SUPFAM" id="SSF55159">
    <property type="entry name" value="eIF1-like"/>
    <property type="match status" value="1"/>
</dbReference>
<dbReference type="GO" id="GO:0006417">
    <property type="term" value="P:regulation of translation"/>
    <property type="evidence" value="ECO:0007669"/>
    <property type="project" value="UniProtKB-KW"/>
</dbReference>
<dbReference type="InterPro" id="IPR050318">
    <property type="entry name" value="DENR/SUI1_TIF"/>
</dbReference>
<dbReference type="Proteomes" id="UP000242502">
    <property type="component" value="Unassembled WGS sequence"/>
</dbReference>